<feature type="compositionally biased region" description="Basic and acidic residues" evidence="1">
    <location>
        <begin position="187"/>
        <end position="203"/>
    </location>
</feature>
<reference evidence="2" key="1">
    <citation type="submission" date="2021-01" db="EMBL/GenBank/DDBJ databases">
        <title>Whole genome shotgun sequence of Planosporangium flavigriseum NBRC 105377.</title>
        <authorList>
            <person name="Komaki H."/>
            <person name="Tamura T."/>
        </authorList>
    </citation>
    <scope>NUCLEOTIDE SEQUENCE</scope>
    <source>
        <strain evidence="2">NBRC 105377</strain>
    </source>
</reference>
<evidence type="ECO:0000313" key="3">
    <source>
        <dbReference type="Proteomes" id="UP000653674"/>
    </source>
</evidence>
<name>A0A8J3PQ14_9ACTN</name>
<gene>
    <name evidence="2" type="ORF">Pfl04_48920</name>
</gene>
<feature type="compositionally biased region" description="Gly residues" evidence="1">
    <location>
        <begin position="292"/>
        <end position="308"/>
    </location>
</feature>
<keyword evidence="3" id="KW-1185">Reference proteome</keyword>
<accession>A0A8J3PQ14</accession>
<feature type="region of interest" description="Disordered" evidence="1">
    <location>
        <begin position="178"/>
        <end position="224"/>
    </location>
</feature>
<dbReference type="EMBL" id="BONU01000058">
    <property type="protein sequence ID" value="GIG76488.1"/>
    <property type="molecule type" value="Genomic_DNA"/>
</dbReference>
<dbReference type="RefSeq" id="WP_168077771.1">
    <property type="nucleotide sequence ID" value="NZ_BAAAQJ010000043.1"/>
</dbReference>
<protein>
    <submittedName>
        <fullName evidence="2">Uncharacterized protein</fullName>
    </submittedName>
</protein>
<feature type="compositionally biased region" description="Low complexity" evidence="1">
    <location>
        <begin position="146"/>
        <end position="159"/>
    </location>
</feature>
<dbReference type="Proteomes" id="UP000653674">
    <property type="component" value="Unassembled WGS sequence"/>
</dbReference>
<evidence type="ECO:0000256" key="1">
    <source>
        <dbReference type="SAM" id="MobiDB-lite"/>
    </source>
</evidence>
<feature type="compositionally biased region" description="Basic and acidic residues" evidence="1">
    <location>
        <begin position="266"/>
        <end position="288"/>
    </location>
</feature>
<dbReference type="AlphaFoldDB" id="A0A8J3PQ14"/>
<proteinExistence type="predicted"/>
<sequence>MSIQDPRHLDRRAAEQLLGGAPMGAHDRHPPLSALLTAAAAPGRPDELAGEQAILAAFRSAQLIPVPRPRSLSTVKSAMMKVFTVPVAAVLAATTAGGVALAAGTGALPNPLARHAPTSTSGFSAADPAATPSAVGLSPDGSVNPKASSTSKGSDASKSPTPPLVDLCFAYLTGDTVKQADGNNGDNKNEKNKSNIGKNDPDNRSNGNRVTGSGTTGSGATDAKARAKTLDNPAFSALIAAAGGKDKVELFCHALLVSSVPANSDPRGRTKSDVEQRIEQWLRDHGWDGRSGNSGNGNSGSGSNGKPGNGNSDN</sequence>
<evidence type="ECO:0000313" key="2">
    <source>
        <dbReference type="EMBL" id="GIG76488.1"/>
    </source>
</evidence>
<organism evidence="2 3">
    <name type="scientific">Planosporangium flavigriseum</name>
    <dbReference type="NCBI Taxonomy" id="373681"/>
    <lineage>
        <taxon>Bacteria</taxon>
        <taxon>Bacillati</taxon>
        <taxon>Actinomycetota</taxon>
        <taxon>Actinomycetes</taxon>
        <taxon>Micromonosporales</taxon>
        <taxon>Micromonosporaceae</taxon>
        <taxon>Planosporangium</taxon>
    </lineage>
</organism>
<feature type="region of interest" description="Disordered" evidence="1">
    <location>
        <begin position="260"/>
        <end position="314"/>
    </location>
</feature>
<feature type="region of interest" description="Disordered" evidence="1">
    <location>
        <begin position="113"/>
        <end position="161"/>
    </location>
</feature>
<comment type="caution">
    <text evidence="2">The sequence shown here is derived from an EMBL/GenBank/DDBJ whole genome shotgun (WGS) entry which is preliminary data.</text>
</comment>